<sequence length="500" mass="50438">MATIYQSGALNTTALVVPGMYVQIVAPSTLNINGVSTSRIGFVGTAGWGPVNKPVVIGGMNDYLSAYGPKQALTSDLGLAVNVAYLQGAADFRCVRVTDGTDTAATLTANGITFTGIYTGTQGNAISVQFAPAASGAGGTLTVGHALLGTKAYTGVSWAAIQAAVAADAAALIVMSIGSSPTYAAIAATSLAGGTDGGTPSTTAFLGSAGSSTGSGTGMYALASQSCAFGVLCGLTDSTSWSTQAAFGLSNGIYMVTSGPSGDTISNGTTTFASSGATSYALKCMFGDWLWWNDDTNGLMLIPPSLHAVGVMAGLGPQQSSLNKQLYGVVGSQKSGLASTGASLTYSSAELEALIDGDLDVICYPAPGGSYWACRAGINTSGTAVESDDSYTRLTNYFAESFATSLGTYIGATINATLFSDVRSTFLAFLSSCLSQGILGTTDGSTPYAVVCDVSNNPVSRTSLGYLQVDVQIQYQGIVKKFIVNLQGGSSVTVTTSASS</sequence>
<name>A0A0D6MPF7_9PROT</name>
<accession>A0A0D6MPF7</accession>
<gene>
    <name evidence="1" type="ORF">Tasa_041_050</name>
</gene>
<comment type="caution">
    <text evidence="1">The sequence shown here is derived from an EMBL/GenBank/DDBJ whole genome shotgun (WGS) entry which is preliminary data.</text>
</comment>
<dbReference type="OrthoDB" id="8146758at2"/>
<dbReference type="STRING" id="1231623.Tasa_041_050"/>
<dbReference type="RefSeq" id="WP_048850248.1">
    <property type="nucleotide sequence ID" value="NZ_BALE01000041.1"/>
</dbReference>
<dbReference type="InterPro" id="IPR052042">
    <property type="entry name" value="Tail_sheath_structural"/>
</dbReference>
<evidence type="ECO:0000313" key="1">
    <source>
        <dbReference type="EMBL" id="GAN55255.1"/>
    </source>
</evidence>
<evidence type="ECO:0000313" key="2">
    <source>
        <dbReference type="Proteomes" id="UP000032679"/>
    </source>
</evidence>
<proteinExistence type="predicted"/>
<protein>
    <submittedName>
        <fullName evidence="1">Phage tail sheath protein</fullName>
    </submittedName>
</protein>
<keyword evidence="2" id="KW-1185">Reference proteome</keyword>
<dbReference type="Gene3D" id="3.40.50.11780">
    <property type="match status" value="1"/>
</dbReference>
<organism evidence="1 2">
    <name type="scientific">Tanticharoenia sakaeratensis NBRC 103193</name>
    <dbReference type="NCBI Taxonomy" id="1231623"/>
    <lineage>
        <taxon>Bacteria</taxon>
        <taxon>Pseudomonadati</taxon>
        <taxon>Pseudomonadota</taxon>
        <taxon>Alphaproteobacteria</taxon>
        <taxon>Acetobacterales</taxon>
        <taxon>Acetobacteraceae</taxon>
        <taxon>Tanticharoenia</taxon>
    </lineage>
</organism>
<reference evidence="1 2" key="1">
    <citation type="submission" date="2012-10" db="EMBL/GenBank/DDBJ databases">
        <title>Genome sequencing of Tanticharoenia sakaeratensis NBRC 103193.</title>
        <authorList>
            <person name="Azuma Y."/>
            <person name="Hadano H."/>
            <person name="Hirakawa H."/>
            <person name="Matsushita K."/>
        </authorList>
    </citation>
    <scope>NUCLEOTIDE SEQUENCE [LARGE SCALE GENOMIC DNA]</scope>
    <source>
        <strain evidence="1 2">NBRC 103193</strain>
    </source>
</reference>
<dbReference type="Proteomes" id="UP000032679">
    <property type="component" value="Unassembled WGS sequence"/>
</dbReference>
<dbReference type="EMBL" id="BALE01000041">
    <property type="protein sequence ID" value="GAN55255.1"/>
    <property type="molecule type" value="Genomic_DNA"/>
</dbReference>
<dbReference type="AlphaFoldDB" id="A0A0D6MPF7"/>
<dbReference type="PANTHER" id="PTHR35861">
    <property type="match status" value="1"/>
</dbReference>
<dbReference type="PANTHER" id="PTHR35861:SF2">
    <property type="entry name" value="FELS-2 PROPHAGE PROTEIN"/>
    <property type="match status" value="1"/>
</dbReference>